<evidence type="ECO:0000313" key="5">
    <source>
        <dbReference type="EMBL" id="TRW27696.1"/>
    </source>
</evidence>
<dbReference type="PANTHER" id="PTHR43479:SF11">
    <property type="entry name" value="ACREF_ENVCD OPERON REPRESSOR-RELATED"/>
    <property type="match status" value="1"/>
</dbReference>
<dbReference type="PRINTS" id="PR00455">
    <property type="entry name" value="HTHTETR"/>
</dbReference>
<dbReference type="InterPro" id="IPR009057">
    <property type="entry name" value="Homeodomain-like_sf"/>
</dbReference>
<name>A0A371IKH5_9FIRM</name>
<dbReference type="Pfam" id="PF00440">
    <property type="entry name" value="TetR_N"/>
    <property type="match status" value="1"/>
</dbReference>
<reference evidence="4" key="2">
    <citation type="submission" date="2018-07" db="EMBL/GenBank/DDBJ databases">
        <authorList>
            <person name="Quirk P.G."/>
            <person name="Krulwich T.A."/>
        </authorList>
    </citation>
    <scope>NUCLEOTIDE SEQUENCE</scope>
    <source>
        <strain evidence="4">CCRI-22567</strain>
    </source>
</reference>
<feature type="domain" description="HTH tetR-type" evidence="3">
    <location>
        <begin position="8"/>
        <end position="68"/>
    </location>
</feature>
<dbReference type="EMBL" id="VJXW01000004">
    <property type="protein sequence ID" value="TRW27696.1"/>
    <property type="molecule type" value="Genomic_DNA"/>
</dbReference>
<sequence length="188" mass="21885">MEDVNLKNNKKQLIYNSALELFKEYQIEQTSISDIAKKAGVAKGTFYLYFKDKEELIQAVIITESKKIFEQIFQDTQKMDTLSPEDKLIYLVDNLIGQYELKKEYLKIIRKNLYTGLFKYINDPLVTKAVSTFLTDIKSTDIERDKKKLYLIIELVGGVCYNAFEKVSPYSIEDIKEELYCSIINIIA</sequence>
<proteinExistence type="predicted"/>
<evidence type="ECO:0000313" key="6">
    <source>
        <dbReference type="Proteomes" id="UP000093352"/>
    </source>
</evidence>
<accession>A0A371IKH5</accession>
<evidence type="ECO:0000313" key="4">
    <source>
        <dbReference type="EMBL" id="RDY20979.1"/>
    </source>
</evidence>
<dbReference type="InterPro" id="IPR001647">
    <property type="entry name" value="HTH_TetR"/>
</dbReference>
<dbReference type="AlphaFoldDB" id="A0A371IKH5"/>
<reference evidence="5 7" key="3">
    <citation type="submission" date="2019-07" db="EMBL/GenBank/DDBJ databases">
        <title>Criibacterium bergeronii gen. nov., sp. nov. isolated from human clinical samples.</title>
        <authorList>
            <person name="Maheux A.F."/>
            <person name="Boudreau D.K."/>
            <person name="Berube E."/>
            <person name="Brodeur S."/>
            <person name="Bernard K.A."/>
            <person name="Abed J.Y."/>
            <person name="Ducrey E."/>
            <person name="Guay E.F."/>
            <person name="Raymond F."/>
            <person name="Corbeil J."/>
            <person name="Domingo M.-C."/>
            <person name="Roy P.H."/>
            <person name="Boissinot M."/>
            <person name="Tocheva E.I."/>
            <person name="Omar R.F."/>
        </authorList>
    </citation>
    <scope>NUCLEOTIDE SEQUENCE [LARGE SCALE GENOMIC DNA]</scope>
    <source>
        <strain evidence="5 7">CCRI-24246</strain>
    </source>
</reference>
<comment type="caution">
    <text evidence="4">The sequence shown here is derived from an EMBL/GenBank/DDBJ whole genome shotgun (WGS) entry which is preliminary data.</text>
</comment>
<gene>
    <name evidence="4" type="ORF">BBG48_007170</name>
    <name evidence="5" type="ORF">FL857_03755</name>
</gene>
<dbReference type="Gene3D" id="1.10.357.10">
    <property type="entry name" value="Tetracycline Repressor, domain 2"/>
    <property type="match status" value="1"/>
</dbReference>
<evidence type="ECO:0000256" key="2">
    <source>
        <dbReference type="PROSITE-ProRule" id="PRU00335"/>
    </source>
</evidence>
<dbReference type="STRING" id="1871336.BBG48_10115"/>
<evidence type="ECO:0000259" key="3">
    <source>
        <dbReference type="PROSITE" id="PS50977"/>
    </source>
</evidence>
<dbReference type="Proteomes" id="UP000319424">
    <property type="component" value="Unassembled WGS sequence"/>
</dbReference>
<dbReference type="RefSeq" id="WP_068913290.1">
    <property type="nucleotide sequence ID" value="NZ_MBEW02000015.1"/>
</dbReference>
<keyword evidence="1 2" id="KW-0238">DNA-binding</keyword>
<keyword evidence="6" id="KW-1185">Reference proteome</keyword>
<dbReference type="SUPFAM" id="SSF46689">
    <property type="entry name" value="Homeodomain-like"/>
    <property type="match status" value="1"/>
</dbReference>
<dbReference type="InterPro" id="IPR050624">
    <property type="entry name" value="HTH-type_Tx_Regulator"/>
</dbReference>
<evidence type="ECO:0000313" key="7">
    <source>
        <dbReference type="Proteomes" id="UP000319424"/>
    </source>
</evidence>
<dbReference type="EMBL" id="MBEW02000015">
    <property type="protein sequence ID" value="RDY20979.1"/>
    <property type="molecule type" value="Genomic_DNA"/>
</dbReference>
<reference evidence="4 6" key="1">
    <citation type="journal article" date="2016" name="Genome Announc.">
        <title>Draft Genome Sequence of Criibacterium bergeronii gen. nov., sp. nov., Strain CCRI-22567T, Isolated from a Vaginal Sample from a Woman with Bacterial Vaginosis.</title>
        <authorList>
            <person name="Maheux A.F."/>
            <person name="Berube E."/>
            <person name="Boudreau D.K."/>
            <person name="Raymond F."/>
            <person name="Corbeil J."/>
            <person name="Roy P.H."/>
            <person name="Boissinot M."/>
            <person name="Omar R.F."/>
        </authorList>
    </citation>
    <scope>NUCLEOTIDE SEQUENCE [LARGE SCALE GENOMIC DNA]</scope>
    <source>
        <strain evidence="4 6">CCRI-22567</strain>
    </source>
</reference>
<dbReference type="GO" id="GO:0003677">
    <property type="term" value="F:DNA binding"/>
    <property type="evidence" value="ECO:0007669"/>
    <property type="project" value="UniProtKB-UniRule"/>
</dbReference>
<protein>
    <submittedName>
        <fullName evidence="4">TetR/AcrR family transcriptional regulator</fullName>
    </submittedName>
</protein>
<dbReference type="PANTHER" id="PTHR43479">
    <property type="entry name" value="ACREF/ENVCD OPERON REPRESSOR-RELATED"/>
    <property type="match status" value="1"/>
</dbReference>
<dbReference type="PROSITE" id="PS50977">
    <property type="entry name" value="HTH_TETR_2"/>
    <property type="match status" value="1"/>
</dbReference>
<organism evidence="4 6">
    <name type="scientific">Criibacterium bergeronii</name>
    <dbReference type="NCBI Taxonomy" id="1871336"/>
    <lineage>
        <taxon>Bacteria</taxon>
        <taxon>Bacillati</taxon>
        <taxon>Bacillota</taxon>
        <taxon>Clostridia</taxon>
        <taxon>Peptostreptococcales</taxon>
        <taxon>Filifactoraceae</taxon>
        <taxon>Criibacterium</taxon>
    </lineage>
</organism>
<evidence type="ECO:0000256" key="1">
    <source>
        <dbReference type="ARBA" id="ARBA00023125"/>
    </source>
</evidence>
<dbReference type="OrthoDB" id="9812484at2"/>
<dbReference type="Proteomes" id="UP000093352">
    <property type="component" value="Unassembled WGS sequence"/>
</dbReference>
<feature type="DNA-binding region" description="H-T-H motif" evidence="2">
    <location>
        <begin position="31"/>
        <end position="50"/>
    </location>
</feature>